<feature type="region of interest" description="Disordered" evidence="1">
    <location>
        <begin position="57"/>
        <end position="79"/>
    </location>
</feature>
<sequence length="79" mass="9050">MHYRSFLEVRRNPFAGALFERIFEIFRWSGHRPRLVRRKSSPHADQLFLCSPFSSFPQRPDTKLSSADALGAGVSRVSA</sequence>
<dbReference type="HOGENOM" id="CLU_2599635_0_0_5"/>
<evidence type="ECO:0000313" key="2">
    <source>
        <dbReference type="EMBL" id="ABG65595.1"/>
    </source>
</evidence>
<organism evidence="2">
    <name type="scientific">Chelativorans sp. (strain BNC1)</name>
    <dbReference type="NCBI Taxonomy" id="266779"/>
    <lineage>
        <taxon>Bacteria</taxon>
        <taxon>Pseudomonadati</taxon>
        <taxon>Pseudomonadota</taxon>
        <taxon>Alphaproteobacteria</taxon>
        <taxon>Hyphomicrobiales</taxon>
        <taxon>Phyllobacteriaceae</taxon>
        <taxon>Chelativorans</taxon>
    </lineage>
</organism>
<proteinExistence type="predicted"/>
<geneLocation type="plasmid" evidence="2">
    <name>3</name>
</geneLocation>
<accession>Q11AI0</accession>
<evidence type="ECO:0000256" key="1">
    <source>
        <dbReference type="SAM" id="MobiDB-lite"/>
    </source>
</evidence>
<keyword evidence="2" id="KW-0614">Plasmid</keyword>
<dbReference type="KEGG" id="mes:Meso_4576"/>
<name>Q11AI0_CHESB</name>
<protein>
    <submittedName>
        <fullName evidence="2">Uncharacterized protein</fullName>
    </submittedName>
</protein>
<gene>
    <name evidence="2" type="ordered locus">Meso_4576</name>
</gene>
<reference evidence="2" key="1">
    <citation type="submission" date="2006-06" db="EMBL/GenBank/DDBJ databases">
        <title>Complete sequence of 3 of Chelativorans sp. BNC1.</title>
        <authorList>
            <consortium name="US DOE Joint Genome Institute"/>
            <person name="Copeland A."/>
            <person name="Lucas S."/>
            <person name="Lapidus A."/>
            <person name="Barry K."/>
            <person name="Detter J.C."/>
            <person name="Glavina del Rio T."/>
            <person name="Hammon N."/>
            <person name="Israni S."/>
            <person name="Dalin E."/>
            <person name="Tice H."/>
            <person name="Pitluck S."/>
            <person name="Chertkov O."/>
            <person name="Brettin T."/>
            <person name="Bruce D."/>
            <person name="Han C."/>
            <person name="Tapia R."/>
            <person name="Gilna P."/>
            <person name="Schmutz J."/>
            <person name="Larimer F."/>
            <person name="Land M."/>
            <person name="Hauser L."/>
            <person name="Kyrpides N."/>
            <person name="Mikhailova N."/>
            <person name="Richardson P."/>
        </authorList>
    </citation>
    <scope>NUCLEOTIDE SEQUENCE</scope>
    <source>
        <strain evidence="2">BNC1</strain>
        <plasmid evidence="2">3</plasmid>
    </source>
</reference>
<dbReference type="AlphaFoldDB" id="Q11AI0"/>
<dbReference type="EMBL" id="CP000392">
    <property type="protein sequence ID" value="ABG65595.1"/>
    <property type="molecule type" value="Genomic_DNA"/>
</dbReference>